<evidence type="ECO:0000313" key="1">
    <source>
        <dbReference type="EMBL" id="MEJ8571095.1"/>
    </source>
</evidence>
<proteinExistence type="predicted"/>
<dbReference type="RefSeq" id="WP_340328779.1">
    <property type="nucleotide sequence ID" value="NZ_JAZHOF010000002.1"/>
</dbReference>
<accession>A0AAW9RQC1</accession>
<organism evidence="1 2">
    <name type="scientific">Microbaculum marinum</name>
    <dbReference type="NCBI Taxonomy" id="1764581"/>
    <lineage>
        <taxon>Bacteria</taxon>
        <taxon>Pseudomonadati</taxon>
        <taxon>Pseudomonadota</taxon>
        <taxon>Alphaproteobacteria</taxon>
        <taxon>Hyphomicrobiales</taxon>
        <taxon>Tepidamorphaceae</taxon>
        <taxon>Microbaculum</taxon>
    </lineage>
</organism>
<dbReference type="InterPro" id="IPR011473">
    <property type="entry name" value="DUF1579"/>
</dbReference>
<evidence type="ECO:0000313" key="2">
    <source>
        <dbReference type="Proteomes" id="UP001378188"/>
    </source>
</evidence>
<dbReference type="Pfam" id="PF07617">
    <property type="entry name" value="DUF1579"/>
    <property type="match status" value="1"/>
</dbReference>
<name>A0AAW9RQC1_9HYPH</name>
<reference evidence="1 2" key="1">
    <citation type="submission" date="2024-02" db="EMBL/GenBank/DDBJ databases">
        <title>Genome analysis and characterization of Microbaculum marinisediminis sp. nov., isolated from marine sediment.</title>
        <authorList>
            <person name="Du Z.-J."/>
            <person name="Ye Y.-Q."/>
            <person name="Zhang Z.-R."/>
            <person name="Yuan S.-M."/>
            <person name="Zhang X.-Y."/>
        </authorList>
    </citation>
    <scope>NUCLEOTIDE SEQUENCE [LARGE SCALE GENOMIC DNA]</scope>
    <source>
        <strain evidence="1 2">SDUM1044001</strain>
    </source>
</reference>
<dbReference type="AlphaFoldDB" id="A0AAW9RQC1"/>
<gene>
    <name evidence="1" type="ORF">V3328_06405</name>
</gene>
<dbReference type="EMBL" id="JAZHOF010000002">
    <property type="protein sequence ID" value="MEJ8571095.1"/>
    <property type="molecule type" value="Genomic_DNA"/>
</dbReference>
<protein>
    <submittedName>
        <fullName evidence="1">DUF1579 domain-containing protein</fullName>
    </submittedName>
</protein>
<dbReference type="Proteomes" id="UP001378188">
    <property type="component" value="Unassembled WGS sequence"/>
</dbReference>
<comment type="caution">
    <text evidence="1">The sequence shown here is derived from an EMBL/GenBank/DDBJ whole genome shotgun (WGS) entry which is preliminary data.</text>
</comment>
<keyword evidence="2" id="KW-1185">Reference proteome</keyword>
<sequence>MMEEPSAEHRWLEQLVGEWEIEAGSAESDMAEHRWTESVRTLNGLWIVAEGKGEMPDGTSVRTLMTLGYDPRRGKYVGNWIGSMMSHMWVYEGELDASGRVLPLDCEGPDFSPEGSLGLKDGELGHYQDVITIEDENTRTLTGRVKMPDGTWNEFMTARYRRVSPT</sequence>